<name>A0AAV9RAL1_9TELE</name>
<dbReference type="AlphaFoldDB" id="A0AAV9RAL1"/>
<comment type="caution">
    <text evidence="1">The sequence shown here is derived from an EMBL/GenBank/DDBJ whole genome shotgun (WGS) entry which is preliminary data.</text>
</comment>
<proteinExistence type="predicted"/>
<gene>
    <name evidence="1" type="ORF">CRENBAI_013266</name>
</gene>
<evidence type="ECO:0000313" key="1">
    <source>
        <dbReference type="EMBL" id="KAK5605439.1"/>
    </source>
</evidence>
<organism evidence="1 2">
    <name type="scientific">Crenichthys baileyi</name>
    <name type="common">White River springfish</name>
    <dbReference type="NCBI Taxonomy" id="28760"/>
    <lineage>
        <taxon>Eukaryota</taxon>
        <taxon>Metazoa</taxon>
        <taxon>Chordata</taxon>
        <taxon>Craniata</taxon>
        <taxon>Vertebrata</taxon>
        <taxon>Euteleostomi</taxon>
        <taxon>Actinopterygii</taxon>
        <taxon>Neopterygii</taxon>
        <taxon>Teleostei</taxon>
        <taxon>Neoteleostei</taxon>
        <taxon>Acanthomorphata</taxon>
        <taxon>Ovalentaria</taxon>
        <taxon>Atherinomorphae</taxon>
        <taxon>Cyprinodontiformes</taxon>
        <taxon>Goodeidae</taxon>
        <taxon>Crenichthys</taxon>
    </lineage>
</organism>
<dbReference type="EMBL" id="JAHHUM010002273">
    <property type="protein sequence ID" value="KAK5605439.1"/>
    <property type="molecule type" value="Genomic_DNA"/>
</dbReference>
<protein>
    <submittedName>
        <fullName evidence="1">Uncharacterized protein</fullName>
    </submittedName>
</protein>
<keyword evidence="2" id="KW-1185">Reference proteome</keyword>
<reference evidence="1 2" key="1">
    <citation type="submission" date="2021-06" db="EMBL/GenBank/DDBJ databases">
        <authorList>
            <person name="Palmer J.M."/>
        </authorList>
    </citation>
    <scope>NUCLEOTIDE SEQUENCE [LARGE SCALE GENOMIC DNA]</scope>
    <source>
        <strain evidence="1 2">MEX-2019</strain>
        <tissue evidence="1">Muscle</tissue>
    </source>
</reference>
<accession>A0AAV9RAL1</accession>
<evidence type="ECO:0000313" key="2">
    <source>
        <dbReference type="Proteomes" id="UP001311232"/>
    </source>
</evidence>
<dbReference type="Proteomes" id="UP001311232">
    <property type="component" value="Unassembled WGS sequence"/>
</dbReference>
<sequence>MLRVKSSVSALVKEDAFLLSPAPSPVCPASALCLVFFLSLSLHITRIVNYGSGQLVSSRREDRGACFANWMSAYKITGWLRFLDSEVKLDKSWRSRMLGSGKRPGIWLFGFAIEKHQRDSQG</sequence>